<proteinExistence type="predicted"/>
<organism evidence="2 3">
    <name type="scientific">Pleurodeles waltl</name>
    <name type="common">Iberian ribbed newt</name>
    <dbReference type="NCBI Taxonomy" id="8319"/>
    <lineage>
        <taxon>Eukaryota</taxon>
        <taxon>Metazoa</taxon>
        <taxon>Chordata</taxon>
        <taxon>Craniata</taxon>
        <taxon>Vertebrata</taxon>
        <taxon>Euteleostomi</taxon>
        <taxon>Amphibia</taxon>
        <taxon>Batrachia</taxon>
        <taxon>Caudata</taxon>
        <taxon>Salamandroidea</taxon>
        <taxon>Salamandridae</taxon>
        <taxon>Pleurodelinae</taxon>
        <taxon>Pleurodeles</taxon>
    </lineage>
</organism>
<evidence type="ECO:0000313" key="3">
    <source>
        <dbReference type="Proteomes" id="UP001066276"/>
    </source>
</evidence>
<dbReference type="Gene3D" id="3.30.250.20">
    <property type="entry name" value="L1 transposable element, C-terminal domain"/>
    <property type="match status" value="1"/>
</dbReference>
<protein>
    <submittedName>
        <fullName evidence="2">Uncharacterized protein</fullName>
    </submittedName>
</protein>
<sequence>MEDRPLGSDTPRVGKIMGRTKGKHFDGTETPASGNHVPATATDTMDKLDIILQEIRESLLAIEQQRLGSLTIELDYTLAVQRRRASFQSVKKQLRAEGLTYALMFPARLRITHNQKAHFFETPELVRDWLDLTFPHSSHKEQSDTLPPRQTRRPRKDKQGRQHPTHRKTGPMLSQVLESQKAAIHSAYSTQRVGSPPGGIASSVDSTVASDSEGSMALFPSITPQTAQEL</sequence>
<dbReference type="AlphaFoldDB" id="A0AAV7P6I3"/>
<evidence type="ECO:0000313" key="2">
    <source>
        <dbReference type="EMBL" id="KAJ1123221.1"/>
    </source>
</evidence>
<feature type="region of interest" description="Disordered" evidence="1">
    <location>
        <begin position="137"/>
        <end position="230"/>
    </location>
</feature>
<name>A0AAV7P6I3_PLEWA</name>
<dbReference type="Proteomes" id="UP001066276">
    <property type="component" value="Chromosome 7"/>
</dbReference>
<feature type="compositionally biased region" description="Basic residues" evidence="1">
    <location>
        <begin position="150"/>
        <end position="169"/>
    </location>
</feature>
<gene>
    <name evidence="2" type="ORF">NDU88_001694</name>
</gene>
<reference evidence="2" key="1">
    <citation type="journal article" date="2022" name="bioRxiv">
        <title>Sequencing and chromosome-scale assembly of the giantPleurodeles waltlgenome.</title>
        <authorList>
            <person name="Brown T."/>
            <person name="Elewa A."/>
            <person name="Iarovenko S."/>
            <person name="Subramanian E."/>
            <person name="Araus A.J."/>
            <person name="Petzold A."/>
            <person name="Susuki M."/>
            <person name="Suzuki K.-i.T."/>
            <person name="Hayashi T."/>
            <person name="Toyoda A."/>
            <person name="Oliveira C."/>
            <person name="Osipova E."/>
            <person name="Leigh N.D."/>
            <person name="Simon A."/>
            <person name="Yun M.H."/>
        </authorList>
    </citation>
    <scope>NUCLEOTIDE SEQUENCE</scope>
    <source>
        <strain evidence="2">20211129_DDA</strain>
        <tissue evidence="2">Liver</tissue>
    </source>
</reference>
<dbReference type="EMBL" id="JANPWB010000011">
    <property type="protein sequence ID" value="KAJ1123221.1"/>
    <property type="molecule type" value="Genomic_DNA"/>
</dbReference>
<accession>A0AAV7P6I3</accession>
<feature type="region of interest" description="Disordered" evidence="1">
    <location>
        <begin position="1"/>
        <end position="36"/>
    </location>
</feature>
<feature type="compositionally biased region" description="Low complexity" evidence="1">
    <location>
        <begin position="201"/>
        <end position="212"/>
    </location>
</feature>
<comment type="caution">
    <text evidence="2">The sequence shown here is derived from an EMBL/GenBank/DDBJ whole genome shotgun (WGS) entry which is preliminary data.</text>
</comment>
<dbReference type="InterPro" id="IPR042566">
    <property type="entry name" value="L1_C"/>
</dbReference>
<keyword evidence="3" id="KW-1185">Reference proteome</keyword>
<evidence type="ECO:0000256" key="1">
    <source>
        <dbReference type="SAM" id="MobiDB-lite"/>
    </source>
</evidence>